<comment type="caution">
    <text evidence="1">The sequence shown here is derived from an EMBL/GenBank/DDBJ whole genome shotgun (WGS) entry which is preliminary data.</text>
</comment>
<dbReference type="HOGENOM" id="CLU_3201294_0_0_9"/>
<evidence type="ECO:0000313" key="1">
    <source>
        <dbReference type="EMBL" id="EHO47999.1"/>
    </source>
</evidence>
<accession>H1LK59</accession>
<evidence type="ECO:0000313" key="2">
    <source>
        <dbReference type="Proteomes" id="UP000005025"/>
    </source>
</evidence>
<dbReference type="EMBL" id="AGRJ01000248">
    <property type="protein sequence ID" value="EHO47999.1"/>
    <property type="molecule type" value="Genomic_DNA"/>
</dbReference>
<sequence>MLNIFNHIGAIPLCPQKIVQNNDSHIIRLPFSRGLKKPITFFCIA</sequence>
<gene>
    <name evidence="1" type="ORF">HMPREF9104_03005</name>
</gene>
<protein>
    <submittedName>
        <fullName evidence="1">Uncharacterized protein</fullName>
    </submittedName>
</protein>
<reference evidence="1 2" key="1">
    <citation type="submission" date="2011-09" db="EMBL/GenBank/DDBJ databases">
        <authorList>
            <person name="Weinstock G."/>
            <person name="Sodergren E."/>
            <person name="Clifton S."/>
            <person name="Fulton L."/>
            <person name="Fulton B."/>
            <person name="Courtney L."/>
            <person name="Fronick C."/>
            <person name="Harrison M."/>
            <person name="Strong C."/>
            <person name="Farmer C."/>
            <person name="Delahaunty K."/>
            <person name="Markovic C."/>
            <person name="Hall O."/>
            <person name="Minx P."/>
            <person name="Tomlinson C."/>
            <person name="Mitreva M."/>
            <person name="Hou S."/>
            <person name="Chen J."/>
            <person name="Wollam A."/>
            <person name="Pepin K.H."/>
            <person name="Johnson M."/>
            <person name="Bhonagiri V."/>
            <person name="Zhang X."/>
            <person name="Suruliraj S."/>
            <person name="Warren W."/>
            <person name="Chinwalla A."/>
            <person name="Mardis E.R."/>
            <person name="Wilson R.K."/>
        </authorList>
    </citation>
    <scope>NUCLEOTIDE SEQUENCE [LARGE SCALE GENOMIC DNA]</scope>
    <source>
        <strain evidence="1 2">F0435</strain>
    </source>
</reference>
<dbReference type="STRING" id="797516.HMPREF9104_03005"/>
<proteinExistence type="predicted"/>
<dbReference type="Proteomes" id="UP000005025">
    <property type="component" value="Unassembled WGS sequence"/>
</dbReference>
<dbReference type="AlphaFoldDB" id="H1LK59"/>
<name>H1LK59_9LACO</name>
<organism evidence="1 2">
    <name type="scientific">Lentilactobacillus kisonensis F0435</name>
    <dbReference type="NCBI Taxonomy" id="797516"/>
    <lineage>
        <taxon>Bacteria</taxon>
        <taxon>Bacillati</taxon>
        <taxon>Bacillota</taxon>
        <taxon>Bacilli</taxon>
        <taxon>Lactobacillales</taxon>
        <taxon>Lactobacillaceae</taxon>
        <taxon>Lentilactobacillus</taxon>
    </lineage>
</organism>